<evidence type="ECO:0000313" key="5">
    <source>
        <dbReference type="Proteomes" id="UP001055712"/>
    </source>
</evidence>
<organism evidence="4 5">
    <name type="scientific">Chlorella vulgaris</name>
    <name type="common">Green alga</name>
    <dbReference type="NCBI Taxonomy" id="3077"/>
    <lineage>
        <taxon>Eukaryota</taxon>
        <taxon>Viridiplantae</taxon>
        <taxon>Chlorophyta</taxon>
        <taxon>core chlorophytes</taxon>
        <taxon>Trebouxiophyceae</taxon>
        <taxon>Chlorellales</taxon>
        <taxon>Chlorellaceae</taxon>
        <taxon>Chlorella clade</taxon>
        <taxon>Chlorella</taxon>
    </lineage>
</organism>
<proteinExistence type="inferred from homology"/>
<dbReference type="GO" id="GO:0005840">
    <property type="term" value="C:ribosome"/>
    <property type="evidence" value="ECO:0007669"/>
    <property type="project" value="UniProtKB-KW"/>
</dbReference>
<comment type="similarity">
    <text evidence="1">Belongs to the universal ribosomal protein uL18 family.</text>
</comment>
<dbReference type="InterPro" id="IPR005484">
    <property type="entry name" value="Ribosomal_uL18_bac/plant/anim"/>
</dbReference>
<name>A0A9D4TZ69_CHLVU</name>
<evidence type="ECO:0000256" key="3">
    <source>
        <dbReference type="ARBA" id="ARBA00023274"/>
    </source>
</evidence>
<evidence type="ECO:0008006" key="6">
    <source>
        <dbReference type="Google" id="ProtNLM"/>
    </source>
</evidence>
<evidence type="ECO:0000256" key="1">
    <source>
        <dbReference type="ARBA" id="ARBA00007116"/>
    </source>
</evidence>
<dbReference type="EMBL" id="SIDB01000001">
    <property type="protein sequence ID" value="KAI3438530.1"/>
    <property type="molecule type" value="Genomic_DNA"/>
</dbReference>
<dbReference type="GO" id="GO:0008097">
    <property type="term" value="F:5S rRNA binding"/>
    <property type="evidence" value="ECO:0007669"/>
    <property type="project" value="TreeGrafter"/>
</dbReference>
<dbReference type="Pfam" id="PF00861">
    <property type="entry name" value="Ribosomal_L18p"/>
    <property type="match status" value="1"/>
</dbReference>
<dbReference type="OrthoDB" id="1932324at2759"/>
<dbReference type="PANTHER" id="PTHR12899:SF16">
    <property type="entry name" value="OS02G0689700 PROTEIN"/>
    <property type="match status" value="1"/>
</dbReference>
<dbReference type="AlphaFoldDB" id="A0A9D4TZ69"/>
<reference evidence="4" key="1">
    <citation type="journal article" date="2019" name="Plant J.">
        <title>Chlorella vulgaris genome assembly and annotation reveals the molecular basis for metabolic acclimation to high light conditions.</title>
        <authorList>
            <person name="Cecchin M."/>
            <person name="Marcolungo L."/>
            <person name="Rossato M."/>
            <person name="Girolomoni L."/>
            <person name="Cosentino E."/>
            <person name="Cuine S."/>
            <person name="Li-Beisson Y."/>
            <person name="Delledonne M."/>
            <person name="Ballottari M."/>
        </authorList>
    </citation>
    <scope>NUCLEOTIDE SEQUENCE</scope>
    <source>
        <strain evidence="4">211/11P</strain>
    </source>
</reference>
<keyword evidence="5" id="KW-1185">Reference proteome</keyword>
<dbReference type="GO" id="GO:0003735">
    <property type="term" value="F:structural constituent of ribosome"/>
    <property type="evidence" value="ECO:0007669"/>
    <property type="project" value="InterPro"/>
</dbReference>
<comment type="caution">
    <text evidence="4">The sequence shown here is derived from an EMBL/GenBank/DDBJ whole genome shotgun (WGS) entry which is preliminary data.</text>
</comment>
<dbReference type="InterPro" id="IPR057268">
    <property type="entry name" value="Ribosomal_L18"/>
</dbReference>
<dbReference type="Gene3D" id="3.30.420.100">
    <property type="match status" value="1"/>
</dbReference>
<evidence type="ECO:0000313" key="4">
    <source>
        <dbReference type="EMBL" id="KAI3438530.1"/>
    </source>
</evidence>
<protein>
    <recommendedName>
        <fullName evidence="6">50S ribosomal protein L18</fullName>
    </recommendedName>
</protein>
<dbReference type="GO" id="GO:0006412">
    <property type="term" value="P:translation"/>
    <property type="evidence" value="ECO:0007669"/>
    <property type="project" value="InterPro"/>
</dbReference>
<accession>A0A9D4TZ69</accession>
<reference evidence="4" key="2">
    <citation type="submission" date="2020-11" db="EMBL/GenBank/DDBJ databases">
        <authorList>
            <person name="Cecchin M."/>
            <person name="Marcolungo L."/>
            <person name="Rossato M."/>
            <person name="Girolomoni L."/>
            <person name="Cosentino E."/>
            <person name="Cuine S."/>
            <person name="Li-Beisson Y."/>
            <person name="Delledonne M."/>
            <person name="Ballottari M."/>
        </authorList>
    </citation>
    <scope>NUCLEOTIDE SEQUENCE</scope>
    <source>
        <strain evidence="4">211/11P</strain>
        <tissue evidence="4">Whole cell</tissue>
    </source>
</reference>
<keyword evidence="2" id="KW-0689">Ribosomal protein</keyword>
<keyword evidence="3" id="KW-0687">Ribonucleoprotein</keyword>
<evidence type="ECO:0000256" key="2">
    <source>
        <dbReference type="ARBA" id="ARBA00022980"/>
    </source>
</evidence>
<dbReference type="Proteomes" id="UP001055712">
    <property type="component" value="Unassembled WGS sequence"/>
</dbReference>
<dbReference type="SUPFAM" id="SSF53137">
    <property type="entry name" value="Translational machinery components"/>
    <property type="match status" value="1"/>
</dbReference>
<dbReference type="CDD" id="cd00432">
    <property type="entry name" value="Ribosomal_L18_L5e"/>
    <property type="match status" value="1"/>
</dbReference>
<gene>
    <name evidence="4" type="ORF">D9Q98_000958</name>
</gene>
<dbReference type="GO" id="GO:1990904">
    <property type="term" value="C:ribonucleoprotein complex"/>
    <property type="evidence" value="ECO:0007669"/>
    <property type="project" value="UniProtKB-KW"/>
</dbReference>
<sequence>MGGLPAPKPHHLKIFLSNKYCYAQVWRTADQHVVAAASTIEPPVQAALKEAGASLSCLQAASRVGELLAERAKQAGLDGVHWRRKHGEKFHGKRKALIEGMKEAGLPLI</sequence>
<dbReference type="PANTHER" id="PTHR12899">
    <property type="entry name" value="39S RIBOSOMAL PROTEIN L18, MITOCHONDRIAL"/>
    <property type="match status" value="1"/>
</dbReference>